<dbReference type="KEGG" id="mpp:MICPUCDRAFT_12799"/>
<gene>
    <name evidence="2" type="ORF">MICPUCDRAFT_12799</name>
</gene>
<name>C1MHH0_MICPC</name>
<reference evidence="2 3" key="1">
    <citation type="journal article" date="2009" name="Science">
        <title>Green evolution and dynamic adaptations revealed by genomes of the marine picoeukaryotes Micromonas.</title>
        <authorList>
            <person name="Worden A.Z."/>
            <person name="Lee J.H."/>
            <person name="Mock T."/>
            <person name="Rouze P."/>
            <person name="Simmons M.P."/>
            <person name="Aerts A.L."/>
            <person name="Allen A.E."/>
            <person name="Cuvelier M.L."/>
            <person name="Derelle E."/>
            <person name="Everett M.V."/>
            <person name="Foulon E."/>
            <person name="Grimwood J."/>
            <person name="Gundlach H."/>
            <person name="Henrissat B."/>
            <person name="Napoli C."/>
            <person name="McDonald S.M."/>
            <person name="Parker M.S."/>
            <person name="Rombauts S."/>
            <person name="Salamov A."/>
            <person name="Von Dassow P."/>
            <person name="Badger J.H."/>
            <person name="Coutinho P.M."/>
            <person name="Demir E."/>
            <person name="Dubchak I."/>
            <person name="Gentemann C."/>
            <person name="Eikrem W."/>
            <person name="Gready J.E."/>
            <person name="John U."/>
            <person name="Lanier W."/>
            <person name="Lindquist E.A."/>
            <person name="Lucas S."/>
            <person name="Mayer K.F."/>
            <person name="Moreau H."/>
            <person name="Not F."/>
            <person name="Otillar R."/>
            <person name="Panaud O."/>
            <person name="Pangilinan J."/>
            <person name="Paulsen I."/>
            <person name="Piegu B."/>
            <person name="Poliakov A."/>
            <person name="Robbens S."/>
            <person name="Schmutz J."/>
            <person name="Toulza E."/>
            <person name="Wyss T."/>
            <person name="Zelensky A."/>
            <person name="Zhou K."/>
            <person name="Armbrust E.V."/>
            <person name="Bhattacharya D."/>
            <person name="Goodenough U.W."/>
            <person name="Van de Peer Y."/>
            <person name="Grigoriev I.V."/>
        </authorList>
    </citation>
    <scope>NUCLEOTIDE SEQUENCE [LARGE SCALE GENOMIC DNA]</scope>
    <source>
        <strain evidence="2 3">CCMP1545</strain>
    </source>
</reference>
<dbReference type="PANTHER" id="PTHR21727">
    <property type="entry name" value="PHOSPHORYLATED CTD INTERACTING FACTOR 1"/>
    <property type="match status" value="1"/>
</dbReference>
<dbReference type="InterPro" id="IPR039881">
    <property type="entry name" value="PCIF1-like"/>
</dbReference>
<feature type="domain" description="PCIF1 WW" evidence="1">
    <location>
        <begin position="1"/>
        <end position="99"/>
    </location>
</feature>
<dbReference type="PANTHER" id="PTHR21727:SF0">
    <property type="entry name" value="MRNA (2'-O-METHYLADENOSINE-N(6)-)-METHYLTRANSFERASE"/>
    <property type="match status" value="1"/>
</dbReference>
<dbReference type="OrthoDB" id="193787at2759"/>
<dbReference type="OMA" id="ASHECFA"/>
<dbReference type="RefSeq" id="XP_003055491.1">
    <property type="nucleotide sequence ID" value="XM_003055445.1"/>
</dbReference>
<dbReference type="Pfam" id="PF12237">
    <property type="entry name" value="PCIF1_WW"/>
    <property type="match status" value="1"/>
</dbReference>
<dbReference type="InterPro" id="IPR022035">
    <property type="entry name" value="PCIF1_WW"/>
</dbReference>
<dbReference type="AlphaFoldDB" id="C1MHH0"/>
<dbReference type="EMBL" id="GG663735">
    <property type="protein sequence ID" value="EEH60743.1"/>
    <property type="molecule type" value="Genomic_DNA"/>
</dbReference>
<dbReference type="GO" id="GO:0016422">
    <property type="term" value="F:mRNA (2'-O-methyladenosine-N6-)-methyltransferase activity"/>
    <property type="evidence" value="ECO:0007669"/>
    <property type="project" value="InterPro"/>
</dbReference>
<evidence type="ECO:0000313" key="2">
    <source>
        <dbReference type="EMBL" id="EEH60743.1"/>
    </source>
</evidence>
<sequence length="101" mass="11255">MQGAIPPAVAEALSDNFGASHECFASPLNHHYQDYFSAFPDTDRWFGSHGSFFESYPKEGSFECNPPFAGLTAQQIGNHIDRLLRSTDRPLSFTVFVPKQT</sequence>
<protein>
    <submittedName>
        <fullName evidence="2">Predicted protein</fullName>
    </submittedName>
</protein>
<dbReference type="GO" id="GO:0099122">
    <property type="term" value="F:RNA polymerase II C-terminal domain binding"/>
    <property type="evidence" value="ECO:0007669"/>
    <property type="project" value="InterPro"/>
</dbReference>
<accession>C1MHH0</accession>
<keyword evidence="3" id="KW-1185">Reference proteome</keyword>
<evidence type="ECO:0000313" key="3">
    <source>
        <dbReference type="Proteomes" id="UP000001876"/>
    </source>
</evidence>
<organism evidence="3">
    <name type="scientific">Micromonas pusilla (strain CCMP1545)</name>
    <name type="common">Picoplanktonic green alga</name>
    <dbReference type="NCBI Taxonomy" id="564608"/>
    <lineage>
        <taxon>Eukaryota</taxon>
        <taxon>Viridiplantae</taxon>
        <taxon>Chlorophyta</taxon>
        <taxon>Mamiellophyceae</taxon>
        <taxon>Mamiellales</taxon>
        <taxon>Mamiellaceae</taxon>
        <taxon>Micromonas</taxon>
    </lineage>
</organism>
<dbReference type="GeneID" id="9680675"/>
<proteinExistence type="predicted"/>
<evidence type="ECO:0000259" key="1">
    <source>
        <dbReference type="Pfam" id="PF12237"/>
    </source>
</evidence>
<dbReference type="Proteomes" id="UP000001876">
    <property type="component" value="Unassembled WGS sequence"/>
</dbReference>